<dbReference type="InterPro" id="IPR050256">
    <property type="entry name" value="Glycosyltransferase_2"/>
</dbReference>
<evidence type="ECO:0000313" key="2">
    <source>
        <dbReference type="EMBL" id="BDL43494.1"/>
    </source>
</evidence>
<sequence length="278" mass="31290">MTSSSDPENTPDDSISVHSSIPGVPAFTVQSYQTKQSKYCILIPIINEGERIHHELERATNAKIPSFGDIIICDGGSTDGSTEEHLLRQYGVNTLLVKTGPGKQGAQLRMGLWWALQRGYDGFITIDGNDKDSIEDVPKFISKLQEGFDFIQGSRFRRGGKAINTPFIRHVALKFMHAPLISLSAGQWFTDTTNAYRAYSRHYLEHPEVQPFRDIFQTYELLAYLSVRASQLGLKACEIPVTRAYPPKGKVPTKISFFKGNFNLFATLVKNLFRKYHP</sequence>
<dbReference type="CDD" id="cd04179">
    <property type="entry name" value="DPM_DPG-synthase_like"/>
    <property type="match status" value="1"/>
</dbReference>
<evidence type="ECO:0000259" key="1">
    <source>
        <dbReference type="Pfam" id="PF00535"/>
    </source>
</evidence>
<name>A0ABM7ZFS2_9BACT</name>
<dbReference type="InterPro" id="IPR001173">
    <property type="entry name" value="Glyco_trans_2-like"/>
</dbReference>
<dbReference type="PANTHER" id="PTHR48090">
    <property type="entry name" value="UNDECAPRENYL-PHOSPHATE 4-DEOXY-4-FORMAMIDO-L-ARABINOSE TRANSFERASE-RELATED"/>
    <property type="match status" value="1"/>
</dbReference>
<reference evidence="2" key="1">
    <citation type="submission" date="2022-06" db="EMBL/GenBank/DDBJ databases">
        <title>Akkermansia biwalacus sp. nov., an anaerobic mucin-degrading bacterium isolated from human intestine.</title>
        <authorList>
            <person name="Kobayashi Y."/>
            <person name="Inoue S."/>
            <person name="Kawahara T."/>
            <person name="Kohda N."/>
        </authorList>
    </citation>
    <scope>NUCLEOTIDE SEQUENCE</scope>
    <source>
        <strain evidence="2">WON2089</strain>
    </source>
</reference>
<dbReference type="Pfam" id="PF00535">
    <property type="entry name" value="Glycos_transf_2"/>
    <property type="match status" value="1"/>
</dbReference>
<gene>
    <name evidence="2" type="ORF">Abiwalacus_10680</name>
</gene>
<dbReference type="EMBL" id="AP025943">
    <property type="protein sequence ID" value="BDL43494.1"/>
    <property type="molecule type" value="Genomic_DNA"/>
</dbReference>
<dbReference type="SUPFAM" id="SSF53448">
    <property type="entry name" value="Nucleotide-diphospho-sugar transferases"/>
    <property type="match status" value="1"/>
</dbReference>
<dbReference type="RefSeq" id="WP_215435517.1">
    <property type="nucleotide sequence ID" value="NZ_AP025943.1"/>
</dbReference>
<accession>A0ABM7ZFS2</accession>
<feature type="domain" description="Glycosyltransferase 2-like" evidence="1">
    <location>
        <begin position="40"/>
        <end position="205"/>
    </location>
</feature>
<dbReference type="Proteomes" id="UP001062263">
    <property type="component" value="Chromosome"/>
</dbReference>
<dbReference type="InterPro" id="IPR029044">
    <property type="entry name" value="Nucleotide-diphossugar_trans"/>
</dbReference>
<keyword evidence="3" id="KW-1185">Reference proteome</keyword>
<protein>
    <recommendedName>
        <fullName evidence="1">Glycosyltransferase 2-like domain-containing protein</fullName>
    </recommendedName>
</protein>
<proteinExistence type="predicted"/>
<evidence type="ECO:0000313" key="3">
    <source>
        <dbReference type="Proteomes" id="UP001062263"/>
    </source>
</evidence>
<dbReference type="Gene3D" id="3.90.550.10">
    <property type="entry name" value="Spore Coat Polysaccharide Biosynthesis Protein SpsA, Chain A"/>
    <property type="match status" value="1"/>
</dbReference>
<organism evidence="2 3">
    <name type="scientific">Akkermansia biwaensis</name>
    <dbReference type="NCBI Taxonomy" id="2946555"/>
    <lineage>
        <taxon>Bacteria</taxon>
        <taxon>Pseudomonadati</taxon>
        <taxon>Verrucomicrobiota</taxon>
        <taxon>Verrucomicrobiia</taxon>
        <taxon>Verrucomicrobiales</taxon>
        <taxon>Akkermansiaceae</taxon>
        <taxon>Akkermansia</taxon>
    </lineage>
</organism>